<dbReference type="Gene3D" id="1.10.10.10">
    <property type="entry name" value="Winged helix-like DNA-binding domain superfamily/Winged helix DNA-binding domain"/>
    <property type="match status" value="1"/>
</dbReference>
<evidence type="ECO:0000256" key="4">
    <source>
        <dbReference type="ARBA" id="ARBA00022603"/>
    </source>
</evidence>
<evidence type="ECO:0000256" key="5">
    <source>
        <dbReference type="ARBA" id="ARBA00022679"/>
    </source>
</evidence>
<dbReference type="NCBIfam" id="TIGR00589">
    <property type="entry name" value="ogt"/>
    <property type="match status" value="1"/>
</dbReference>
<dbReference type="InterPro" id="IPR009057">
    <property type="entry name" value="Homeodomain-like_sf"/>
</dbReference>
<proteinExistence type="inferred from homology"/>
<dbReference type="PIRSF" id="PIRSF000409">
    <property type="entry name" value="Ada"/>
    <property type="match status" value="1"/>
</dbReference>
<evidence type="ECO:0000259" key="14">
    <source>
        <dbReference type="PROSITE" id="PS01124"/>
    </source>
</evidence>
<evidence type="ECO:0000256" key="2">
    <source>
        <dbReference type="ARBA" id="ARBA00008711"/>
    </source>
</evidence>
<dbReference type="NCBIfam" id="NF011964">
    <property type="entry name" value="PRK15435.1"/>
    <property type="match status" value="1"/>
</dbReference>
<dbReference type="Pfam" id="PF12833">
    <property type="entry name" value="HTH_18"/>
    <property type="match status" value="1"/>
</dbReference>
<evidence type="ECO:0000313" key="16">
    <source>
        <dbReference type="Proteomes" id="UP000216947"/>
    </source>
</evidence>
<feature type="active site" description="Nucleophile; methyl group acceptor from methylphosphotriester" evidence="12">
    <location>
        <position position="42"/>
    </location>
</feature>
<protein>
    <recommendedName>
        <fullName evidence="3">methylated-DNA--[protein]-cysteine S-methyltransferase</fullName>
        <ecNumber evidence="3">2.1.1.63</ecNumber>
    </recommendedName>
</protein>
<comment type="caution">
    <text evidence="15">The sequence shown here is derived from an EMBL/GenBank/DDBJ whole genome shotgun (WGS) entry which is preliminary data.</text>
</comment>
<dbReference type="RefSeq" id="WP_094797617.1">
    <property type="nucleotide sequence ID" value="NZ_NEVK01000008.1"/>
</dbReference>
<dbReference type="InterPro" id="IPR018060">
    <property type="entry name" value="HTH_AraC"/>
</dbReference>
<dbReference type="InterPro" id="IPR036388">
    <property type="entry name" value="WH-like_DNA-bd_sf"/>
</dbReference>
<dbReference type="PROSITE" id="PS00374">
    <property type="entry name" value="MGMT"/>
    <property type="match status" value="1"/>
</dbReference>
<evidence type="ECO:0000256" key="6">
    <source>
        <dbReference type="ARBA" id="ARBA00022763"/>
    </source>
</evidence>
<keyword evidence="5 15" id="KW-0808">Transferase</keyword>
<evidence type="ECO:0000256" key="3">
    <source>
        <dbReference type="ARBA" id="ARBA00011918"/>
    </source>
</evidence>
<dbReference type="InterPro" id="IPR001497">
    <property type="entry name" value="MethylDNA_cys_MeTrfase_AS"/>
</dbReference>
<evidence type="ECO:0000256" key="8">
    <source>
        <dbReference type="ARBA" id="ARBA00023159"/>
    </source>
</evidence>
<dbReference type="InterPro" id="IPR004026">
    <property type="entry name" value="Ada_DNA_repair_Zn-bd"/>
</dbReference>
<organism evidence="15 16">
    <name type="scientific">Bordetella genomosp. 7</name>
    <dbReference type="NCBI Taxonomy" id="1416805"/>
    <lineage>
        <taxon>Bacteria</taxon>
        <taxon>Pseudomonadati</taxon>
        <taxon>Pseudomonadota</taxon>
        <taxon>Betaproteobacteria</taxon>
        <taxon>Burkholderiales</taxon>
        <taxon>Alcaligenaceae</taxon>
        <taxon>Bordetella</taxon>
    </lineage>
</organism>
<dbReference type="Gene3D" id="3.30.160.70">
    <property type="entry name" value="Methylated DNA-protein cysteine methyltransferase domain"/>
    <property type="match status" value="1"/>
</dbReference>
<dbReference type="EMBL" id="NEVK01000008">
    <property type="protein sequence ID" value="OZI16671.1"/>
    <property type="molecule type" value="Genomic_DNA"/>
</dbReference>
<accession>A0A261QVC1</accession>
<evidence type="ECO:0000256" key="1">
    <source>
        <dbReference type="ARBA" id="ARBA00001286"/>
    </source>
</evidence>
<keyword evidence="13" id="KW-0479">Metal-binding</keyword>
<comment type="catalytic activity">
    <reaction evidence="11">
        <text>a 6-O-methyl-2'-deoxyguanosine in DNA + L-cysteinyl-[protein] = S-methyl-L-cysteinyl-[protein] + a 2'-deoxyguanosine in DNA</text>
        <dbReference type="Rhea" id="RHEA:24000"/>
        <dbReference type="Rhea" id="RHEA-COMP:10131"/>
        <dbReference type="Rhea" id="RHEA-COMP:10132"/>
        <dbReference type="Rhea" id="RHEA-COMP:11367"/>
        <dbReference type="Rhea" id="RHEA-COMP:11368"/>
        <dbReference type="ChEBI" id="CHEBI:29950"/>
        <dbReference type="ChEBI" id="CHEBI:82612"/>
        <dbReference type="ChEBI" id="CHEBI:85445"/>
        <dbReference type="ChEBI" id="CHEBI:85448"/>
        <dbReference type="EC" id="2.1.1.63"/>
    </reaction>
</comment>
<feature type="binding site" evidence="13">
    <location>
        <position position="42"/>
    </location>
    <ligand>
        <name>Zn(2+)</name>
        <dbReference type="ChEBI" id="CHEBI:29105"/>
    </ligand>
</feature>
<feature type="domain" description="HTH araC/xylS-type" evidence="14">
    <location>
        <begin position="88"/>
        <end position="188"/>
    </location>
</feature>
<dbReference type="SMART" id="SM00342">
    <property type="entry name" value="HTH_ARAC"/>
    <property type="match status" value="1"/>
</dbReference>
<dbReference type="GO" id="GO:0003908">
    <property type="term" value="F:methylated-DNA-[protein]-cysteine S-methyltransferase activity"/>
    <property type="evidence" value="ECO:0007669"/>
    <property type="project" value="UniProtKB-EC"/>
</dbReference>
<reference evidence="16" key="1">
    <citation type="submission" date="2017-05" db="EMBL/GenBank/DDBJ databases">
        <title>Complete and WGS of Bordetella genogroups.</title>
        <authorList>
            <person name="Spilker T."/>
            <person name="Lipuma J."/>
        </authorList>
    </citation>
    <scope>NUCLEOTIDE SEQUENCE [LARGE SCALE GENOMIC DNA]</scope>
    <source>
        <strain evidence="16">AU18089</strain>
    </source>
</reference>
<keyword evidence="8" id="KW-0010">Activator</keyword>
<evidence type="ECO:0000256" key="10">
    <source>
        <dbReference type="ARBA" id="ARBA00023204"/>
    </source>
</evidence>
<comment type="cofactor">
    <cofactor evidence="13">
        <name>Zn(2+)</name>
        <dbReference type="ChEBI" id="CHEBI:29105"/>
    </cofactor>
    <text evidence="13">Binds 1 zinc ion per subunit.</text>
</comment>
<dbReference type="SUPFAM" id="SSF46767">
    <property type="entry name" value="Methylated DNA-protein cysteine methyltransferase, C-terminal domain"/>
    <property type="match status" value="1"/>
</dbReference>
<evidence type="ECO:0000256" key="13">
    <source>
        <dbReference type="PIRSR" id="PIRSR000409-3"/>
    </source>
</evidence>
<dbReference type="InterPro" id="IPR014048">
    <property type="entry name" value="MethylDNA_cys_MeTrfase_DNA-bd"/>
</dbReference>
<keyword evidence="13" id="KW-0862">Zinc</keyword>
<dbReference type="SUPFAM" id="SSF46689">
    <property type="entry name" value="Homeodomain-like"/>
    <property type="match status" value="1"/>
</dbReference>
<dbReference type="Pfam" id="PF02805">
    <property type="entry name" value="Ada_Zn_binding"/>
    <property type="match status" value="1"/>
</dbReference>
<evidence type="ECO:0000256" key="12">
    <source>
        <dbReference type="PIRSR" id="PIRSR000409-1"/>
    </source>
</evidence>
<dbReference type="InterPro" id="IPR016221">
    <property type="entry name" value="Bifunct_regulatory_prot_Ada"/>
</dbReference>
<comment type="catalytic activity">
    <reaction evidence="1">
        <text>a 4-O-methyl-thymidine in DNA + L-cysteinyl-[protein] = a thymidine in DNA + S-methyl-L-cysteinyl-[protein]</text>
        <dbReference type="Rhea" id="RHEA:53428"/>
        <dbReference type="Rhea" id="RHEA-COMP:10131"/>
        <dbReference type="Rhea" id="RHEA-COMP:10132"/>
        <dbReference type="Rhea" id="RHEA-COMP:13555"/>
        <dbReference type="Rhea" id="RHEA-COMP:13556"/>
        <dbReference type="ChEBI" id="CHEBI:29950"/>
        <dbReference type="ChEBI" id="CHEBI:82612"/>
        <dbReference type="ChEBI" id="CHEBI:137386"/>
        <dbReference type="ChEBI" id="CHEBI:137387"/>
        <dbReference type="EC" id="2.1.1.63"/>
    </reaction>
</comment>
<dbReference type="Pfam" id="PF01035">
    <property type="entry name" value="DNA_binding_1"/>
    <property type="match status" value="1"/>
</dbReference>
<dbReference type="FunFam" id="1.10.10.10:FF:000214">
    <property type="entry name" value="Methylated-DNA--protein-cysteine methyltransferase"/>
    <property type="match status" value="1"/>
</dbReference>
<keyword evidence="7" id="KW-0805">Transcription regulation</keyword>
<dbReference type="GO" id="GO:0006281">
    <property type="term" value="P:DNA repair"/>
    <property type="evidence" value="ECO:0007669"/>
    <property type="project" value="UniProtKB-KW"/>
</dbReference>
<dbReference type="CDD" id="cd06445">
    <property type="entry name" value="ATase"/>
    <property type="match status" value="1"/>
</dbReference>
<dbReference type="AlphaFoldDB" id="A0A261QVC1"/>
<dbReference type="GO" id="GO:0043565">
    <property type="term" value="F:sequence-specific DNA binding"/>
    <property type="evidence" value="ECO:0007669"/>
    <property type="project" value="InterPro"/>
</dbReference>
<dbReference type="SUPFAM" id="SSF53155">
    <property type="entry name" value="Methylated DNA-protein cysteine methyltransferase domain"/>
    <property type="match status" value="1"/>
</dbReference>
<gene>
    <name evidence="15" type="ORF">CAL19_18555</name>
</gene>
<dbReference type="GO" id="GO:0008270">
    <property type="term" value="F:zinc ion binding"/>
    <property type="evidence" value="ECO:0007669"/>
    <property type="project" value="InterPro"/>
</dbReference>
<feature type="active site" description="Nucleophile; methyl group acceptor from either O6-methylguanine or O4-methylthymine" evidence="12">
    <location>
        <position position="326"/>
    </location>
</feature>
<dbReference type="GO" id="GO:0032259">
    <property type="term" value="P:methylation"/>
    <property type="evidence" value="ECO:0007669"/>
    <property type="project" value="UniProtKB-KW"/>
</dbReference>
<evidence type="ECO:0000256" key="11">
    <source>
        <dbReference type="ARBA" id="ARBA00049348"/>
    </source>
</evidence>
<name>A0A261QVC1_9BORD</name>
<dbReference type="PROSITE" id="PS01124">
    <property type="entry name" value="HTH_ARAC_FAMILY_2"/>
    <property type="match status" value="1"/>
</dbReference>
<dbReference type="InterPro" id="IPR036631">
    <property type="entry name" value="MGMT_N_sf"/>
</dbReference>
<dbReference type="InterPro" id="IPR036217">
    <property type="entry name" value="MethylDNA_cys_MeTrfase_DNAb"/>
</dbReference>
<dbReference type="Proteomes" id="UP000216947">
    <property type="component" value="Unassembled WGS sequence"/>
</dbReference>
<dbReference type="PANTHER" id="PTHR10815:SF14">
    <property type="entry name" value="BIFUNCTIONAL TRANSCRIPTIONAL ACTIVATOR_DNA REPAIR ENZYME ADA"/>
    <property type="match status" value="1"/>
</dbReference>
<dbReference type="SUPFAM" id="SSF57884">
    <property type="entry name" value="Ada DNA repair protein, N-terminal domain (N-Ada 10)"/>
    <property type="match status" value="1"/>
</dbReference>
<keyword evidence="9" id="KW-0804">Transcription</keyword>
<keyword evidence="4 15" id="KW-0489">Methyltransferase</keyword>
<dbReference type="GO" id="GO:0003700">
    <property type="term" value="F:DNA-binding transcription factor activity"/>
    <property type="evidence" value="ECO:0007669"/>
    <property type="project" value="InterPro"/>
</dbReference>
<dbReference type="Gene3D" id="1.10.10.60">
    <property type="entry name" value="Homeodomain-like"/>
    <property type="match status" value="1"/>
</dbReference>
<evidence type="ECO:0000256" key="7">
    <source>
        <dbReference type="ARBA" id="ARBA00023015"/>
    </source>
</evidence>
<keyword evidence="10" id="KW-0234">DNA repair</keyword>
<evidence type="ECO:0000313" key="15">
    <source>
        <dbReference type="EMBL" id="OZI16671.1"/>
    </source>
</evidence>
<keyword evidence="6" id="KW-0227">DNA damage</keyword>
<dbReference type="EC" id="2.1.1.63" evidence="3"/>
<dbReference type="PANTHER" id="PTHR10815">
    <property type="entry name" value="METHYLATED-DNA--PROTEIN-CYSTEINE METHYLTRANSFERASE"/>
    <property type="match status" value="1"/>
</dbReference>
<dbReference type="Gene3D" id="3.40.10.10">
    <property type="entry name" value="DNA Methylphosphotriester Repair Domain"/>
    <property type="match status" value="1"/>
</dbReference>
<sequence>MDAPPPDTDYTTEESRWAAVCARDTAADPYFVYAVRTTGVYCRPSSASRLPRRENVCFFDTPEQAEAAGFRATRRTAADRSSVAARHAALVAQACRRIETAEHAVDLSMLAAQAGLSAFHFHRIFKAETGLTPKAYATAHRARRLRDELSGANTVTQAIYDAGFNSNSRFYEASAGMLGMRPSDYRGGGCNTDIRFAVGECSLGAILVACSQRGICAITLGDDPDALVRNLQDRFPNARLHGGDPSFERLVAEVVGFVEAPGLGLNLPLDVRGTAFQQRVWEALRQVPAGATVSYADIAQRIGAPRAVRAVAQACGANLLAVAIPCHRVVRRDGDISGYRWGVERKRELLKREAEPTVADAGAA</sequence>
<comment type="similarity">
    <text evidence="2">Belongs to the MGMT family.</text>
</comment>
<dbReference type="InterPro" id="IPR035451">
    <property type="entry name" value="Ada-like_dom_sf"/>
</dbReference>
<keyword evidence="16" id="KW-1185">Reference proteome</keyword>
<evidence type="ECO:0000256" key="9">
    <source>
        <dbReference type="ARBA" id="ARBA00023163"/>
    </source>
</evidence>